<organism evidence="2 3">
    <name type="scientific">Mycobacterium phage YungJamal</name>
    <dbReference type="NCBI Taxonomy" id="1505226"/>
    <lineage>
        <taxon>Viruses</taxon>
        <taxon>Duplodnaviria</taxon>
        <taxon>Heunggongvirae</taxon>
        <taxon>Uroviricota</taxon>
        <taxon>Caudoviricetes</taxon>
        <taxon>Corndogvirus</taxon>
        <taxon>Mycobacterium phage Corndog</taxon>
    </lineage>
</organism>
<dbReference type="SUPFAM" id="SSF53448">
    <property type="entry name" value="Nucleotide-diphospho-sugar transferases"/>
    <property type="match status" value="1"/>
</dbReference>
<dbReference type="InterPro" id="IPR029044">
    <property type="entry name" value="Nucleotide-diphossugar_trans"/>
</dbReference>
<keyword evidence="2" id="KW-0808">Transferase</keyword>
<evidence type="ECO:0000313" key="2">
    <source>
        <dbReference type="EMBL" id="AII28278.1"/>
    </source>
</evidence>
<dbReference type="Proteomes" id="UP000028668">
    <property type="component" value="Segment"/>
</dbReference>
<evidence type="ECO:0000259" key="1">
    <source>
        <dbReference type="Pfam" id="PF01755"/>
    </source>
</evidence>
<dbReference type="Pfam" id="PF01755">
    <property type="entry name" value="Glyco_transf_25"/>
    <property type="match status" value="1"/>
</dbReference>
<dbReference type="GO" id="GO:0016740">
    <property type="term" value="F:transferase activity"/>
    <property type="evidence" value="ECO:0007669"/>
    <property type="project" value="UniProtKB-KW"/>
</dbReference>
<sequence length="206" mass="22521">MTLIGIVADARRDGAGEMLAAKVQADYLSIDQGELGCAQNHAKVWRTLAALSEGHSHCVVLEDDAVPVDGFRDQLDAALEAAPAPIVSLYLGRGYIGDRYMSGHIARADQLNAHWLTSPAIMHAVALAVRTDLLPGLVTALPSKDQAIDRTLSLWARRQGHRVAYTHPSLVDHDDGSSLVSRYKRAERRAWRVGGRDVWRNKTIAI</sequence>
<feature type="domain" description="Glycosyl transferase family 25" evidence="1">
    <location>
        <begin position="31"/>
        <end position="81"/>
    </location>
</feature>
<proteinExistence type="predicted"/>
<reference evidence="2" key="1">
    <citation type="submission" date="2014-05" db="EMBL/GenBank/DDBJ databases">
        <authorList>
            <person name="Pacey E."/>
            <person name="Bowman C.A."/>
            <person name="Russell D.A."/>
            <person name="Pope W.H."/>
            <person name="Jacobs-Sera D."/>
            <person name="Hendrix R.W."/>
            <person name="Hatfull G.F."/>
        </authorList>
    </citation>
    <scope>NUCLEOTIDE SEQUENCE [LARGE SCALE GENOMIC DNA]</scope>
</reference>
<name>A0A076G9F6_BPMCO</name>
<dbReference type="EMBL" id="KJ829260">
    <property type="protein sequence ID" value="AII28278.1"/>
    <property type="molecule type" value="Genomic_DNA"/>
</dbReference>
<accession>A0A076G9F6</accession>
<dbReference type="InterPro" id="IPR002654">
    <property type="entry name" value="Glyco_trans_25"/>
</dbReference>
<protein>
    <submittedName>
        <fullName evidence="2">Glycosyltransferase</fullName>
    </submittedName>
</protein>
<evidence type="ECO:0000313" key="3">
    <source>
        <dbReference type="Proteomes" id="UP000028668"/>
    </source>
</evidence>
<gene>
    <name evidence="2" type="primary">39</name>
    <name evidence="2" type="ORF">PBI_YUNGJAMAL_39</name>
</gene>